<evidence type="ECO:0000313" key="2">
    <source>
        <dbReference type="EMBL" id="GFH16115.1"/>
    </source>
</evidence>
<accession>A0A699Z3F5</accession>
<dbReference type="SUPFAM" id="SSF81296">
    <property type="entry name" value="E set domains"/>
    <property type="match status" value="1"/>
</dbReference>
<name>A0A699Z3F5_HAELA</name>
<dbReference type="InterPro" id="IPR013518">
    <property type="entry name" value="K_chnl_inward-rec_Kir_cyto"/>
</dbReference>
<dbReference type="Gene3D" id="2.60.40.1400">
    <property type="entry name" value="G protein-activated inward rectifier potassium channel 1"/>
    <property type="match status" value="1"/>
</dbReference>
<protein>
    <submittedName>
        <fullName evidence="2">Uncharacterized protein</fullName>
    </submittedName>
</protein>
<feature type="compositionally biased region" description="Basic and acidic residues" evidence="1">
    <location>
        <begin position="217"/>
        <end position="228"/>
    </location>
</feature>
<feature type="region of interest" description="Disordered" evidence="1">
    <location>
        <begin position="181"/>
        <end position="239"/>
    </location>
</feature>
<gene>
    <name evidence="2" type="ORF">HaLaN_12474</name>
</gene>
<dbReference type="EMBL" id="BLLF01000948">
    <property type="protein sequence ID" value="GFH16115.1"/>
    <property type="molecule type" value="Genomic_DNA"/>
</dbReference>
<reference evidence="2 3" key="1">
    <citation type="submission" date="2020-02" db="EMBL/GenBank/DDBJ databases">
        <title>Draft genome sequence of Haematococcus lacustris strain NIES-144.</title>
        <authorList>
            <person name="Morimoto D."/>
            <person name="Nakagawa S."/>
            <person name="Yoshida T."/>
            <person name="Sawayama S."/>
        </authorList>
    </citation>
    <scope>NUCLEOTIDE SEQUENCE [LARGE SCALE GENOMIC DNA]</scope>
    <source>
        <strain evidence="2 3">NIES-144</strain>
    </source>
</reference>
<organism evidence="2 3">
    <name type="scientific">Haematococcus lacustris</name>
    <name type="common">Green alga</name>
    <name type="synonym">Haematococcus pluvialis</name>
    <dbReference type="NCBI Taxonomy" id="44745"/>
    <lineage>
        <taxon>Eukaryota</taxon>
        <taxon>Viridiplantae</taxon>
        <taxon>Chlorophyta</taxon>
        <taxon>core chlorophytes</taxon>
        <taxon>Chlorophyceae</taxon>
        <taxon>CS clade</taxon>
        <taxon>Chlamydomonadales</taxon>
        <taxon>Haematococcaceae</taxon>
        <taxon>Haematococcus</taxon>
    </lineage>
</organism>
<evidence type="ECO:0000256" key="1">
    <source>
        <dbReference type="SAM" id="MobiDB-lite"/>
    </source>
</evidence>
<dbReference type="Proteomes" id="UP000485058">
    <property type="component" value="Unassembled WGS sequence"/>
</dbReference>
<dbReference type="AlphaFoldDB" id="A0A699Z3F5"/>
<sequence length="274" mass="28919">MTSNLLQSRHSYTPADIRVNERFVGINLQTNARGKLGLDFTNFDHTVPTEQGLSLPSLPPPHSSQLAQSADALRSQCHHLRNLPFSSSAQAAAEQPSRPMAPLSRVLKHHPELSAAGERAQPAPALQPAYSLSDTSTSSYSAINGSVGKRGQAQAGRDPLGGQQTHELVLPVSYMPGHTGNGPLPLWPVPGPHAEGVKAGQPGGDEGQDQGRGPRLSRADHAQTHDPGRTAGDVGQPGQALQLLHRALQQHPQLVKSALPVVSRTGARHGAQDA</sequence>
<feature type="compositionally biased region" description="Low complexity" evidence="1">
    <location>
        <begin position="130"/>
        <end position="141"/>
    </location>
</feature>
<feature type="region of interest" description="Disordered" evidence="1">
    <location>
        <begin position="116"/>
        <end position="162"/>
    </location>
</feature>
<keyword evidence="3" id="KW-1185">Reference proteome</keyword>
<dbReference type="InterPro" id="IPR014756">
    <property type="entry name" value="Ig_E-set"/>
</dbReference>
<comment type="caution">
    <text evidence="2">The sequence shown here is derived from an EMBL/GenBank/DDBJ whole genome shotgun (WGS) entry which is preliminary data.</text>
</comment>
<evidence type="ECO:0000313" key="3">
    <source>
        <dbReference type="Proteomes" id="UP000485058"/>
    </source>
</evidence>
<proteinExistence type="predicted"/>